<dbReference type="Gene3D" id="3.40.190.10">
    <property type="entry name" value="Periplasmic binding protein-like II"/>
    <property type="match status" value="2"/>
</dbReference>
<evidence type="ECO:0000256" key="2">
    <source>
        <dbReference type="ARBA" id="ARBA00023015"/>
    </source>
</evidence>
<dbReference type="PANTHER" id="PTHR30346">
    <property type="entry name" value="TRANSCRIPTIONAL DUAL REGULATOR HCAR-RELATED"/>
    <property type="match status" value="1"/>
</dbReference>
<feature type="domain" description="HTH lysR-type" evidence="5">
    <location>
        <begin position="7"/>
        <end position="67"/>
    </location>
</feature>
<evidence type="ECO:0000256" key="4">
    <source>
        <dbReference type="ARBA" id="ARBA00023163"/>
    </source>
</evidence>
<keyword evidence="3" id="KW-0238">DNA-binding</keyword>
<dbReference type="Proteomes" id="UP001209083">
    <property type="component" value="Chromosome"/>
</dbReference>
<feature type="domain" description="LysR substrate-binding" evidence="6">
    <location>
        <begin position="92"/>
        <end position="297"/>
    </location>
</feature>
<evidence type="ECO:0000259" key="5">
    <source>
        <dbReference type="Pfam" id="PF00126"/>
    </source>
</evidence>
<name>A0ABY8QRT2_9MICO</name>
<dbReference type="InterPro" id="IPR036390">
    <property type="entry name" value="WH_DNA-bd_sf"/>
</dbReference>
<dbReference type="EMBL" id="CP090958">
    <property type="protein sequence ID" value="WGW11652.1"/>
    <property type="molecule type" value="Genomic_DNA"/>
</dbReference>
<accession>A0ABY8QRT2</accession>
<dbReference type="RefSeq" id="WP_349638442.1">
    <property type="nucleotide sequence ID" value="NZ_CP090958.1"/>
</dbReference>
<organism evidence="7 8">
    <name type="scientific">Saxibacter everestensis</name>
    <dbReference type="NCBI Taxonomy" id="2909229"/>
    <lineage>
        <taxon>Bacteria</taxon>
        <taxon>Bacillati</taxon>
        <taxon>Actinomycetota</taxon>
        <taxon>Actinomycetes</taxon>
        <taxon>Micrococcales</taxon>
        <taxon>Brevibacteriaceae</taxon>
        <taxon>Saxibacter</taxon>
    </lineage>
</organism>
<keyword evidence="4" id="KW-0804">Transcription</keyword>
<evidence type="ECO:0000313" key="8">
    <source>
        <dbReference type="Proteomes" id="UP001209083"/>
    </source>
</evidence>
<keyword evidence="2" id="KW-0805">Transcription regulation</keyword>
<dbReference type="InterPro" id="IPR000847">
    <property type="entry name" value="LysR_HTH_N"/>
</dbReference>
<dbReference type="PRINTS" id="PR00039">
    <property type="entry name" value="HTHLYSR"/>
</dbReference>
<dbReference type="Gene3D" id="1.10.10.10">
    <property type="entry name" value="Winged helix-like DNA-binding domain superfamily/Winged helix DNA-binding domain"/>
    <property type="match status" value="1"/>
</dbReference>
<proteinExistence type="inferred from homology"/>
<dbReference type="SUPFAM" id="SSF53850">
    <property type="entry name" value="Periplasmic binding protein-like II"/>
    <property type="match status" value="1"/>
</dbReference>
<evidence type="ECO:0000256" key="1">
    <source>
        <dbReference type="ARBA" id="ARBA00009437"/>
    </source>
</evidence>
<dbReference type="InterPro" id="IPR005119">
    <property type="entry name" value="LysR_subst-bd"/>
</dbReference>
<comment type="similarity">
    <text evidence="1">Belongs to the LysR transcriptional regulatory family.</text>
</comment>
<reference evidence="7 8" key="1">
    <citation type="submission" date="2023-05" db="EMBL/GenBank/DDBJ databases">
        <title>Lithophilousrod everest ZFBP1038 complete genpme.</title>
        <authorList>
            <person name="Tian M."/>
        </authorList>
    </citation>
    <scope>NUCLEOTIDE SEQUENCE [LARGE SCALE GENOMIC DNA]</scope>
    <source>
        <strain evidence="7 8">ZFBP1038</strain>
    </source>
</reference>
<protein>
    <submittedName>
        <fullName evidence="7">LysR family transcriptional regulator</fullName>
    </submittedName>
</protein>
<dbReference type="PANTHER" id="PTHR30346:SF0">
    <property type="entry name" value="HCA OPERON TRANSCRIPTIONAL ACTIVATOR HCAR"/>
    <property type="match status" value="1"/>
</dbReference>
<sequence>MPRPFTLTQLRYFQAVAELESMTAASERLLVTQSAVSTAMSQLEQALGVQLFIRQRTRALKLTPAGHRFVNEVNAFLEQADSLYESAQGLAGALAGKLKVGVFAPLAPFRLPVILQAFEEQYPDIEVTLLEADLATLHAALLDGECEVALTYGLGLPAGFSSQVVEQIPPHILVSAEHPAARHPERKVTLKDFEHEPMIQLNLPHSREYYEHLFRLSGITPNVRHSFAGYETVRSFVAMGHGYAVLNQRLHDLTYAGGRTVAIALSDDLPAIDVMLVRPQGVQPTRRALAFEQACKRLYGRINLEQAARDSTSTGESPAAHKQNL</sequence>
<evidence type="ECO:0000259" key="6">
    <source>
        <dbReference type="Pfam" id="PF03466"/>
    </source>
</evidence>
<keyword evidence="8" id="KW-1185">Reference proteome</keyword>
<gene>
    <name evidence="7" type="ORF">LWF01_16400</name>
</gene>
<dbReference type="Pfam" id="PF03466">
    <property type="entry name" value="LysR_substrate"/>
    <property type="match status" value="1"/>
</dbReference>
<dbReference type="InterPro" id="IPR036388">
    <property type="entry name" value="WH-like_DNA-bd_sf"/>
</dbReference>
<dbReference type="SUPFAM" id="SSF46785">
    <property type="entry name" value="Winged helix' DNA-binding domain"/>
    <property type="match status" value="1"/>
</dbReference>
<evidence type="ECO:0000313" key="7">
    <source>
        <dbReference type="EMBL" id="WGW11652.1"/>
    </source>
</evidence>
<evidence type="ECO:0000256" key="3">
    <source>
        <dbReference type="ARBA" id="ARBA00023125"/>
    </source>
</evidence>
<dbReference type="Pfam" id="PF00126">
    <property type="entry name" value="HTH_1"/>
    <property type="match status" value="1"/>
</dbReference>